<accession>A0A369M5W9</accession>
<comment type="caution">
    <text evidence="2">The sequence shown here is derived from an EMBL/GenBank/DDBJ whole genome shotgun (WGS) entry which is preliminary data.</text>
</comment>
<reference evidence="2 3" key="1">
    <citation type="journal article" date="2018" name="Elife">
        <title>Discovery and characterization of a prevalent human gut bacterial enzyme sufficient for the inactivation of a family of plant toxins.</title>
        <authorList>
            <person name="Koppel N."/>
            <person name="Bisanz J.E."/>
            <person name="Pandelia M.E."/>
            <person name="Turnbaugh P.J."/>
            <person name="Balskus E.P."/>
        </authorList>
    </citation>
    <scope>NUCLEOTIDE SEQUENCE [LARGE SCALE GENOMIC DNA]</scope>
    <source>
        <strain evidence="2 3">3C</strain>
    </source>
</reference>
<sequence>MCFRPAGVDQFIECSSCGKQINMVMGVAPEECPFCGAKTDGMERRNGSPVAAPAAPGAPGIPGAPKPPAAPGMLN</sequence>
<keyword evidence="3" id="KW-1185">Reference proteome</keyword>
<evidence type="ECO:0000313" key="3">
    <source>
        <dbReference type="Proteomes" id="UP000254000"/>
    </source>
</evidence>
<feature type="compositionally biased region" description="Low complexity" evidence="1">
    <location>
        <begin position="51"/>
        <end position="61"/>
    </location>
</feature>
<dbReference type="Proteomes" id="UP000254000">
    <property type="component" value="Unassembled WGS sequence"/>
</dbReference>
<protein>
    <submittedName>
        <fullName evidence="2">Uncharacterized protein</fullName>
    </submittedName>
</protein>
<dbReference type="AlphaFoldDB" id="A0A369M5W9"/>
<gene>
    <name evidence="2" type="ORF">C1877_01440</name>
</gene>
<proteinExistence type="predicted"/>
<feature type="compositionally biased region" description="Pro residues" evidence="1">
    <location>
        <begin position="62"/>
        <end position="75"/>
    </location>
</feature>
<evidence type="ECO:0000313" key="2">
    <source>
        <dbReference type="EMBL" id="RDB67133.1"/>
    </source>
</evidence>
<organism evidence="2 3">
    <name type="scientific">Gordonibacter pamelaeae</name>
    <dbReference type="NCBI Taxonomy" id="471189"/>
    <lineage>
        <taxon>Bacteria</taxon>
        <taxon>Bacillati</taxon>
        <taxon>Actinomycetota</taxon>
        <taxon>Coriobacteriia</taxon>
        <taxon>Eggerthellales</taxon>
        <taxon>Eggerthellaceae</taxon>
        <taxon>Gordonibacter</taxon>
    </lineage>
</organism>
<dbReference type="EMBL" id="PPTS01000001">
    <property type="protein sequence ID" value="RDB67133.1"/>
    <property type="molecule type" value="Genomic_DNA"/>
</dbReference>
<feature type="region of interest" description="Disordered" evidence="1">
    <location>
        <begin position="43"/>
        <end position="75"/>
    </location>
</feature>
<evidence type="ECO:0000256" key="1">
    <source>
        <dbReference type="SAM" id="MobiDB-lite"/>
    </source>
</evidence>
<name>A0A369M5W9_9ACTN</name>